<dbReference type="VEuPathDB" id="VectorBase:MDOA006279"/>
<sequence>MISRVTFLHITTLGLCLATTMAAILPAKIALVEENDFYPSTPNDIIPIQPALIYPQSRGTYQGRNLFKENDIIYVKLLNRQGYRPRKLKHIDEADNEMQMKDIFFVKAITNGQFSTNRLKVYRVPEFYAINVYKKGELMMEQ</sequence>
<proteinExistence type="predicted"/>
<dbReference type="KEGG" id="mde:101890210"/>
<dbReference type="eggNOG" id="ENOG502T92S">
    <property type="taxonomic scope" value="Eukaryota"/>
</dbReference>
<dbReference type="EnsemblMetazoa" id="MDOA006279-RA">
    <property type="protein sequence ID" value="MDOA006279-PA"/>
    <property type="gene ID" value="MDOA006279"/>
</dbReference>
<keyword evidence="3" id="KW-1185">Reference proteome</keyword>
<feature type="chain" id="PRO_5044560530" evidence="1">
    <location>
        <begin position="23"/>
        <end position="142"/>
    </location>
</feature>
<evidence type="ECO:0000256" key="1">
    <source>
        <dbReference type="SAM" id="SignalP"/>
    </source>
</evidence>
<gene>
    <name evidence="2" type="primary">101890210</name>
    <name evidence="4" type="synonym">LOC101890210</name>
</gene>
<name>A0A1I8MLR9_MUSDO</name>
<accession>A0A1I8MLR9</accession>
<dbReference type="AlphaFoldDB" id="A0A1I8MLR9"/>
<dbReference type="VEuPathDB" id="VectorBase:MDOMA2_015140"/>
<dbReference type="Proteomes" id="UP001652621">
    <property type="component" value="Unplaced"/>
</dbReference>
<evidence type="ECO:0000313" key="3">
    <source>
        <dbReference type="Proteomes" id="UP001652621"/>
    </source>
</evidence>
<reference evidence="2" key="1">
    <citation type="submission" date="2020-05" db="UniProtKB">
        <authorList>
            <consortium name="EnsemblMetazoa"/>
        </authorList>
    </citation>
    <scope>IDENTIFICATION</scope>
    <source>
        <strain evidence="2">Aabys</strain>
    </source>
</reference>
<dbReference type="GeneID" id="101890210"/>
<evidence type="ECO:0000313" key="2">
    <source>
        <dbReference type="EnsemblMetazoa" id="MDOA006279-PA"/>
    </source>
</evidence>
<keyword evidence="1" id="KW-0732">Signal</keyword>
<dbReference type="OrthoDB" id="8043012at2759"/>
<organism evidence="2">
    <name type="scientific">Musca domestica</name>
    <name type="common">House fly</name>
    <dbReference type="NCBI Taxonomy" id="7370"/>
    <lineage>
        <taxon>Eukaryota</taxon>
        <taxon>Metazoa</taxon>
        <taxon>Ecdysozoa</taxon>
        <taxon>Arthropoda</taxon>
        <taxon>Hexapoda</taxon>
        <taxon>Insecta</taxon>
        <taxon>Pterygota</taxon>
        <taxon>Neoptera</taxon>
        <taxon>Endopterygota</taxon>
        <taxon>Diptera</taxon>
        <taxon>Brachycera</taxon>
        <taxon>Muscomorpha</taxon>
        <taxon>Muscoidea</taxon>
        <taxon>Muscidae</taxon>
        <taxon>Musca</taxon>
    </lineage>
</organism>
<protein>
    <submittedName>
        <fullName evidence="4">Uncharacterized protein LOC101890210</fullName>
    </submittedName>
</protein>
<feature type="signal peptide" evidence="1">
    <location>
        <begin position="1"/>
        <end position="22"/>
    </location>
</feature>
<reference evidence="4" key="2">
    <citation type="submission" date="2025-04" db="UniProtKB">
        <authorList>
            <consortium name="RefSeq"/>
        </authorList>
    </citation>
    <scope>IDENTIFICATION</scope>
    <source>
        <strain evidence="4">Aabys</strain>
    </source>
</reference>
<dbReference type="RefSeq" id="XP_005188840.2">
    <property type="nucleotide sequence ID" value="XM_005188783.3"/>
</dbReference>
<evidence type="ECO:0000313" key="4">
    <source>
        <dbReference type="RefSeq" id="XP_005188840.2"/>
    </source>
</evidence>